<dbReference type="AlphaFoldDB" id="A0A511R1G5"/>
<comment type="caution">
    <text evidence="3">The sequence shown here is derived from an EMBL/GenBank/DDBJ whole genome shotgun (WGS) entry which is preliminary data.</text>
</comment>
<dbReference type="PANTHER" id="PTHR33383:SF1">
    <property type="entry name" value="MEMBRANE PROTEIN INSERTION EFFICIENCY FACTOR-RELATED"/>
    <property type="match status" value="1"/>
</dbReference>
<gene>
    <name evidence="3" type="ORF">MHY01S_16160</name>
</gene>
<organism evidence="3 4">
    <name type="scientific">Meiothermus hypogaeus NBRC 106114</name>
    <dbReference type="NCBI Taxonomy" id="1227553"/>
    <lineage>
        <taxon>Bacteria</taxon>
        <taxon>Thermotogati</taxon>
        <taxon>Deinococcota</taxon>
        <taxon>Deinococci</taxon>
        <taxon>Thermales</taxon>
        <taxon>Thermaceae</taxon>
        <taxon>Meiothermus</taxon>
    </lineage>
</organism>
<dbReference type="GO" id="GO:0005886">
    <property type="term" value="C:plasma membrane"/>
    <property type="evidence" value="ECO:0007669"/>
    <property type="project" value="UniProtKB-SubCell"/>
</dbReference>
<evidence type="ECO:0000313" key="4">
    <source>
        <dbReference type="Proteomes" id="UP000321197"/>
    </source>
</evidence>
<evidence type="ECO:0000313" key="3">
    <source>
        <dbReference type="EMBL" id="GEM83450.1"/>
    </source>
</evidence>
<dbReference type="SMART" id="SM01234">
    <property type="entry name" value="Haemolytic"/>
    <property type="match status" value="1"/>
</dbReference>
<dbReference type="InterPro" id="IPR002696">
    <property type="entry name" value="Membr_insert_effic_factor_YidD"/>
</dbReference>
<keyword evidence="1 2" id="KW-1003">Cell membrane</keyword>
<dbReference type="Pfam" id="PF01809">
    <property type="entry name" value="YidD"/>
    <property type="match status" value="1"/>
</dbReference>
<accession>A0A511R1G5</accession>
<evidence type="ECO:0000256" key="2">
    <source>
        <dbReference type="HAMAP-Rule" id="MF_00386"/>
    </source>
</evidence>
<comment type="function">
    <text evidence="2">Could be involved in insertion of integral membrane proteins into the membrane.</text>
</comment>
<evidence type="ECO:0000256" key="1">
    <source>
        <dbReference type="ARBA" id="ARBA00022475"/>
    </source>
</evidence>
<proteinExistence type="inferred from homology"/>
<dbReference type="HAMAP" id="MF_00386">
    <property type="entry name" value="UPF0161_YidD"/>
    <property type="match status" value="1"/>
</dbReference>
<dbReference type="Proteomes" id="UP000321197">
    <property type="component" value="Unassembled WGS sequence"/>
</dbReference>
<sequence length="102" mass="12033">MTQVGLPYCGNLERWSEMLNQILMGSVRFYRRFISPLKPPTCRFYPTCSHYALEALERHGPFWGLYLSTKRILKCHPLHPGGLDYVPQERPRVRWNPLDSLK</sequence>
<comment type="similarity">
    <text evidence="2">Belongs to the UPF0161 family.</text>
</comment>
<keyword evidence="2" id="KW-0472">Membrane</keyword>
<dbReference type="NCBIfam" id="TIGR00278">
    <property type="entry name" value="membrane protein insertion efficiency factor YidD"/>
    <property type="match status" value="1"/>
</dbReference>
<name>A0A511R1G5_9DEIN</name>
<comment type="subcellular location">
    <subcellularLocation>
        <location evidence="2">Cell membrane</location>
        <topology evidence="2">Peripheral membrane protein</topology>
        <orientation evidence="2">Cytoplasmic side</orientation>
    </subcellularLocation>
</comment>
<dbReference type="PANTHER" id="PTHR33383">
    <property type="entry name" value="MEMBRANE PROTEIN INSERTION EFFICIENCY FACTOR-RELATED"/>
    <property type="match status" value="1"/>
</dbReference>
<reference evidence="3 4" key="1">
    <citation type="submission" date="2019-07" db="EMBL/GenBank/DDBJ databases">
        <title>Whole genome shotgun sequence of Meiothermus hypogaeus NBRC 106114.</title>
        <authorList>
            <person name="Hosoyama A."/>
            <person name="Uohara A."/>
            <person name="Ohji S."/>
            <person name="Ichikawa N."/>
        </authorList>
    </citation>
    <scope>NUCLEOTIDE SEQUENCE [LARGE SCALE GENOMIC DNA]</scope>
    <source>
        <strain evidence="3 4">NBRC 106114</strain>
    </source>
</reference>
<protein>
    <recommendedName>
        <fullName evidence="2">Putative membrane protein insertion efficiency factor</fullName>
    </recommendedName>
</protein>
<dbReference type="EMBL" id="BJXL01000045">
    <property type="protein sequence ID" value="GEM83450.1"/>
    <property type="molecule type" value="Genomic_DNA"/>
</dbReference>